<keyword evidence="4" id="KW-0547">Nucleotide-binding</keyword>
<organism evidence="7 8">
    <name type="scientific">Colocasia esculenta</name>
    <name type="common">Wild taro</name>
    <name type="synonym">Arum esculentum</name>
    <dbReference type="NCBI Taxonomy" id="4460"/>
    <lineage>
        <taxon>Eukaryota</taxon>
        <taxon>Viridiplantae</taxon>
        <taxon>Streptophyta</taxon>
        <taxon>Embryophyta</taxon>
        <taxon>Tracheophyta</taxon>
        <taxon>Spermatophyta</taxon>
        <taxon>Magnoliopsida</taxon>
        <taxon>Liliopsida</taxon>
        <taxon>Araceae</taxon>
        <taxon>Aroideae</taxon>
        <taxon>Colocasieae</taxon>
        <taxon>Colocasia</taxon>
    </lineage>
</organism>
<dbReference type="Gene3D" id="1.20.5.4130">
    <property type="match status" value="1"/>
</dbReference>
<comment type="similarity">
    <text evidence="1">Belongs to the disease resistance NB-LRR family.</text>
</comment>
<comment type="caution">
    <text evidence="7">The sequence shown here is derived from an EMBL/GenBank/DDBJ whole genome shotgun (WGS) entry which is preliminary data.</text>
</comment>
<dbReference type="EMBL" id="NMUH01002753">
    <property type="protein sequence ID" value="MQM01900.1"/>
    <property type="molecule type" value="Genomic_DNA"/>
</dbReference>
<sequence>MRSELEELESKIKEIQCLLADAEGWAFYSEAIRVWLKELKEVMYDADDIVDDCKVTGEIRAAGPVLSGPWEEIGKDQLSAGDDLQGEVSVPVDS</sequence>
<evidence type="ECO:0000256" key="3">
    <source>
        <dbReference type="ARBA" id="ARBA00022737"/>
    </source>
</evidence>
<evidence type="ECO:0000313" key="8">
    <source>
        <dbReference type="Proteomes" id="UP000652761"/>
    </source>
</evidence>
<reference evidence="7" key="1">
    <citation type="submission" date="2017-07" db="EMBL/GenBank/DDBJ databases">
        <title>Taro Niue Genome Assembly and Annotation.</title>
        <authorList>
            <person name="Atibalentja N."/>
            <person name="Keating K."/>
            <person name="Fields C.J."/>
        </authorList>
    </citation>
    <scope>NUCLEOTIDE SEQUENCE</scope>
    <source>
        <strain evidence="7">Niue_2</strain>
        <tissue evidence="7">Leaf</tissue>
    </source>
</reference>
<dbReference type="OrthoDB" id="767398at2759"/>
<protein>
    <recommendedName>
        <fullName evidence="6">Disease resistance N-terminal domain-containing protein</fullName>
    </recommendedName>
</protein>
<gene>
    <name evidence="7" type="ORF">Taro_034659</name>
</gene>
<keyword evidence="2" id="KW-0433">Leucine-rich repeat</keyword>
<dbReference type="Proteomes" id="UP000652761">
    <property type="component" value="Unassembled WGS sequence"/>
</dbReference>
<dbReference type="InterPro" id="IPR041118">
    <property type="entry name" value="Rx_N"/>
</dbReference>
<evidence type="ECO:0000256" key="4">
    <source>
        <dbReference type="ARBA" id="ARBA00022741"/>
    </source>
</evidence>
<evidence type="ECO:0000259" key="6">
    <source>
        <dbReference type="Pfam" id="PF18052"/>
    </source>
</evidence>
<dbReference type="AlphaFoldDB" id="A0A843WG56"/>
<evidence type="ECO:0000313" key="7">
    <source>
        <dbReference type="EMBL" id="MQM01900.1"/>
    </source>
</evidence>
<evidence type="ECO:0000256" key="1">
    <source>
        <dbReference type="ARBA" id="ARBA00008894"/>
    </source>
</evidence>
<evidence type="ECO:0000256" key="2">
    <source>
        <dbReference type="ARBA" id="ARBA00022614"/>
    </source>
</evidence>
<dbReference type="GO" id="GO:0006952">
    <property type="term" value="P:defense response"/>
    <property type="evidence" value="ECO:0007669"/>
    <property type="project" value="UniProtKB-KW"/>
</dbReference>
<keyword evidence="8" id="KW-1185">Reference proteome</keyword>
<keyword evidence="5" id="KW-0611">Plant defense</keyword>
<proteinExistence type="inferred from homology"/>
<accession>A0A843WG56</accession>
<keyword evidence="3" id="KW-0677">Repeat</keyword>
<name>A0A843WG56_COLES</name>
<feature type="domain" description="Disease resistance N-terminal" evidence="6">
    <location>
        <begin position="2"/>
        <end position="57"/>
    </location>
</feature>
<dbReference type="GO" id="GO:0000166">
    <property type="term" value="F:nucleotide binding"/>
    <property type="evidence" value="ECO:0007669"/>
    <property type="project" value="UniProtKB-KW"/>
</dbReference>
<evidence type="ECO:0000256" key="5">
    <source>
        <dbReference type="ARBA" id="ARBA00022821"/>
    </source>
</evidence>
<dbReference type="Pfam" id="PF18052">
    <property type="entry name" value="Rx_N"/>
    <property type="match status" value="1"/>
</dbReference>